<dbReference type="InterPro" id="IPR050723">
    <property type="entry name" value="CFA/CMAS"/>
</dbReference>
<dbReference type="SUPFAM" id="SSF53335">
    <property type="entry name" value="S-adenosyl-L-methionine-dependent methyltransferases"/>
    <property type="match status" value="1"/>
</dbReference>
<organism evidence="7 8">
    <name type="scientific">Bifidobacterium primatium</name>
    <dbReference type="NCBI Taxonomy" id="2045438"/>
    <lineage>
        <taxon>Bacteria</taxon>
        <taxon>Bacillati</taxon>
        <taxon>Actinomycetota</taxon>
        <taxon>Actinomycetes</taxon>
        <taxon>Bifidobacteriales</taxon>
        <taxon>Bifidobacteriaceae</taxon>
        <taxon>Bifidobacterium</taxon>
    </lineage>
</organism>
<keyword evidence="5" id="KW-0443">Lipid metabolism</keyword>
<evidence type="ECO:0000256" key="4">
    <source>
        <dbReference type="ARBA" id="ARBA00022691"/>
    </source>
</evidence>
<dbReference type="InterPro" id="IPR003333">
    <property type="entry name" value="CMAS"/>
</dbReference>
<dbReference type="Proteomes" id="UP000229095">
    <property type="component" value="Unassembled WGS sequence"/>
</dbReference>
<protein>
    <submittedName>
        <fullName evidence="7">SAM-dependent methyltransferase</fullName>
    </submittedName>
</protein>
<evidence type="ECO:0000256" key="2">
    <source>
        <dbReference type="ARBA" id="ARBA00022603"/>
    </source>
</evidence>
<comment type="caution">
    <text evidence="7">The sequence shown here is derived from an EMBL/GenBank/DDBJ whole genome shotgun (WGS) entry which is preliminary data.</text>
</comment>
<dbReference type="OrthoDB" id="9782855at2"/>
<name>A0A2M9HA16_9BIFI</name>
<gene>
    <name evidence="7" type="ORF">CS006_00170</name>
</gene>
<keyword evidence="2 7" id="KW-0489">Methyltransferase</keyword>
<dbReference type="RefSeq" id="WP_100509800.1">
    <property type="nucleotide sequence ID" value="NZ_PEBI01000001.1"/>
</dbReference>
<dbReference type="InterPro" id="IPR029063">
    <property type="entry name" value="SAM-dependent_MTases_sf"/>
</dbReference>
<feature type="active site" evidence="6">
    <location>
        <position position="396"/>
    </location>
</feature>
<evidence type="ECO:0000313" key="8">
    <source>
        <dbReference type="Proteomes" id="UP000229095"/>
    </source>
</evidence>
<keyword evidence="3 7" id="KW-0808">Transferase</keyword>
<dbReference type="GO" id="GO:0008610">
    <property type="term" value="P:lipid biosynthetic process"/>
    <property type="evidence" value="ECO:0007669"/>
    <property type="project" value="InterPro"/>
</dbReference>
<keyword evidence="4" id="KW-0949">S-adenosyl-L-methionine</keyword>
<evidence type="ECO:0000256" key="3">
    <source>
        <dbReference type="ARBA" id="ARBA00022679"/>
    </source>
</evidence>
<evidence type="ECO:0000313" key="7">
    <source>
        <dbReference type="EMBL" id="PJM73652.1"/>
    </source>
</evidence>
<evidence type="ECO:0000256" key="6">
    <source>
        <dbReference type="PIRSR" id="PIRSR003085-1"/>
    </source>
</evidence>
<comment type="similarity">
    <text evidence="1">Belongs to the CFA/CMAS family.</text>
</comment>
<evidence type="ECO:0000256" key="5">
    <source>
        <dbReference type="ARBA" id="ARBA00023098"/>
    </source>
</evidence>
<proteinExistence type="inferred from homology"/>
<evidence type="ECO:0000256" key="1">
    <source>
        <dbReference type="ARBA" id="ARBA00010815"/>
    </source>
</evidence>
<dbReference type="PANTHER" id="PTHR43667">
    <property type="entry name" value="CYCLOPROPANE-FATTY-ACYL-PHOSPHOLIPID SYNTHASE"/>
    <property type="match status" value="1"/>
</dbReference>
<dbReference type="EMBL" id="PEBI01000001">
    <property type="protein sequence ID" value="PJM73652.1"/>
    <property type="molecule type" value="Genomic_DNA"/>
</dbReference>
<dbReference type="PANTHER" id="PTHR43667:SF1">
    <property type="entry name" value="CYCLOPROPANE-FATTY-ACYL-PHOSPHOLIPID SYNTHASE"/>
    <property type="match status" value="1"/>
</dbReference>
<sequence length="434" mass="49128">MGNGKSMKVSEMIGTFLEPDAPVRIDAFDGSSFGPSDADLQISITSPKMMYQLVHNPNEIGVARSYILGYFDIKGIDYADPYPQLRQLVALSPYVRKPSPAELARLAAAVLSHGIHKVEVPESEGPSRFERITHGLIPHTEKADSETVSFHYDLSNEFYSRFLGPSMTYTCAVFDTPETSLDVAQQRKLDLVLDKLDLKPGQRLLDIGCGWGSMVIAAARRGIKALGVSLSREQIEYGQEWIRREGLEDLAELRVMDYREVPERDFDGVCSIGMMEHVGAKNYQHYFNEMFKLVKPMGRLLNHQITISHNRPNGRPGTDEFLDRYIFPDGDLASPGFIESRIHDAGFNVVHQENLRQHYALTLHNWNRNLKANWDAEVAEVGFERAKVYGLYLAACALNFELDGIQVHQFLAVKPDREGHPMGDWYPLRPWWKG</sequence>
<dbReference type="Pfam" id="PF02353">
    <property type="entry name" value="CMAS"/>
    <property type="match status" value="1"/>
</dbReference>
<accession>A0A2M9HA16</accession>
<dbReference type="Gene3D" id="3.40.50.150">
    <property type="entry name" value="Vaccinia Virus protein VP39"/>
    <property type="match status" value="1"/>
</dbReference>
<dbReference type="PIRSF" id="PIRSF003085">
    <property type="entry name" value="CMAS"/>
    <property type="match status" value="1"/>
</dbReference>
<dbReference type="GO" id="GO:0032259">
    <property type="term" value="P:methylation"/>
    <property type="evidence" value="ECO:0007669"/>
    <property type="project" value="UniProtKB-KW"/>
</dbReference>
<dbReference type="GO" id="GO:0008168">
    <property type="term" value="F:methyltransferase activity"/>
    <property type="evidence" value="ECO:0007669"/>
    <property type="project" value="UniProtKB-KW"/>
</dbReference>
<dbReference type="CDD" id="cd02440">
    <property type="entry name" value="AdoMet_MTases"/>
    <property type="match status" value="1"/>
</dbReference>
<keyword evidence="8" id="KW-1185">Reference proteome</keyword>
<dbReference type="AlphaFoldDB" id="A0A2M9HA16"/>
<reference evidence="7 8" key="1">
    <citation type="submission" date="2017-10" db="EMBL/GenBank/DDBJ databases">
        <title>Draft genome sequences of strains TRE 1, TRE 9, TRE H and TRI 7, isolated from tamarins, belonging to four potential novel Bifidobacterium species.</title>
        <authorList>
            <person name="Mattarelli P."/>
            <person name="Modesto M."/>
            <person name="Puglisi E."/>
            <person name="Morelli L."/>
            <person name="Spezio C."/>
            <person name="Bonetti A."/>
            <person name="Sandri C."/>
        </authorList>
    </citation>
    <scope>NUCLEOTIDE SEQUENCE [LARGE SCALE GENOMIC DNA]</scope>
    <source>
        <strain evidence="8">TRE1</strain>
    </source>
</reference>